<proteinExistence type="predicted"/>
<dbReference type="Pfam" id="PF20303">
    <property type="entry name" value="YLATT"/>
    <property type="match status" value="1"/>
</dbReference>
<evidence type="ECO:0000313" key="5">
    <source>
        <dbReference type="Proteomes" id="UP001155128"/>
    </source>
</evidence>
<comment type="caution">
    <text evidence="4">The sequence shown here is derived from an EMBL/GenBank/DDBJ whole genome shotgun (WGS) entry which is preliminary data.</text>
</comment>
<keyword evidence="2" id="KW-1133">Transmembrane helix</keyword>
<feature type="transmembrane region" description="Helical" evidence="2">
    <location>
        <begin position="46"/>
        <end position="64"/>
    </location>
</feature>
<sequence length="258" mass="27702">MDKVLAVGTIIFAAAIIGSIAAWLMGQGSGDPMAMRRKKLHGLATYLMVGIVAAGSVPLLLSLVRSDLVSGIFNAEWSAIYENLVILFGLGLVAAYLSRFFIESSSRRVVEEMSRMEMELKDAQAKNRALAEYVDDRAAAPRKDAKGAAAKKTAEKARAAANDLSEHQQLFIKSLSSDDQKMLKAVTERDYRTAAGVAADLELPRFKVEEKLDDMAEAGLVKSSESPVTHGTRYAISPIGWAALAGEHKAEASTGSLV</sequence>
<dbReference type="RefSeq" id="WP_252113677.1">
    <property type="nucleotide sequence ID" value="NZ_JAMSHT010000001.1"/>
</dbReference>
<reference evidence="4" key="1">
    <citation type="submission" date="2022-06" db="EMBL/GenBank/DDBJ databases">
        <title>Sphingomicrobium sedimins sp. nov., a marine bacterium isolated from tidal flat.</title>
        <authorList>
            <person name="Kim C.-H."/>
            <person name="Yoo Y."/>
            <person name="Kim J.-J."/>
        </authorList>
    </citation>
    <scope>NUCLEOTIDE SEQUENCE</scope>
    <source>
        <strain evidence="4">GRR-S6-50</strain>
    </source>
</reference>
<keyword evidence="2" id="KW-0472">Membrane</keyword>
<dbReference type="AlphaFoldDB" id="A0A9X2EIR0"/>
<organism evidence="4 5">
    <name type="scientific">Sphingomicrobium sediminis</name>
    <dbReference type="NCBI Taxonomy" id="2950949"/>
    <lineage>
        <taxon>Bacteria</taxon>
        <taxon>Pseudomonadati</taxon>
        <taxon>Pseudomonadota</taxon>
        <taxon>Alphaproteobacteria</taxon>
        <taxon>Sphingomonadales</taxon>
        <taxon>Sphingomonadaceae</taxon>
        <taxon>Sphingomicrobium</taxon>
    </lineage>
</organism>
<name>A0A9X2EIR0_9SPHN</name>
<accession>A0A9X2EIR0</accession>
<evidence type="ECO:0000256" key="2">
    <source>
        <dbReference type="SAM" id="Phobius"/>
    </source>
</evidence>
<evidence type="ECO:0000313" key="4">
    <source>
        <dbReference type="EMBL" id="MCM8557536.1"/>
    </source>
</evidence>
<feature type="domain" description="YEATS-Like-Associating Three TM" evidence="3">
    <location>
        <begin position="5"/>
        <end position="119"/>
    </location>
</feature>
<dbReference type="InterPro" id="IPR046890">
    <property type="entry name" value="YLATT"/>
</dbReference>
<keyword evidence="2" id="KW-0812">Transmembrane</keyword>
<feature type="coiled-coil region" evidence="1">
    <location>
        <begin position="106"/>
        <end position="133"/>
    </location>
</feature>
<dbReference type="EMBL" id="JAMSHT010000001">
    <property type="protein sequence ID" value="MCM8557536.1"/>
    <property type="molecule type" value="Genomic_DNA"/>
</dbReference>
<feature type="transmembrane region" description="Helical" evidence="2">
    <location>
        <begin position="84"/>
        <end position="102"/>
    </location>
</feature>
<feature type="transmembrane region" description="Helical" evidence="2">
    <location>
        <begin position="6"/>
        <end position="25"/>
    </location>
</feature>
<protein>
    <recommendedName>
        <fullName evidence="3">YEATS-Like-Associating Three TM domain-containing protein</fullName>
    </recommendedName>
</protein>
<evidence type="ECO:0000259" key="3">
    <source>
        <dbReference type="Pfam" id="PF20303"/>
    </source>
</evidence>
<dbReference type="Proteomes" id="UP001155128">
    <property type="component" value="Unassembled WGS sequence"/>
</dbReference>
<keyword evidence="1" id="KW-0175">Coiled coil</keyword>
<gene>
    <name evidence="4" type="ORF">NDO55_06855</name>
</gene>
<keyword evidence="5" id="KW-1185">Reference proteome</keyword>
<evidence type="ECO:0000256" key="1">
    <source>
        <dbReference type="SAM" id="Coils"/>
    </source>
</evidence>